<organism evidence="2 3">
    <name type="scientific">Petromyces alliaceus</name>
    <name type="common">Aspergillus alliaceus</name>
    <dbReference type="NCBI Taxonomy" id="209559"/>
    <lineage>
        <taxon>Eukaryota</taxon>
        <taxon>Fungi</taxon>
        <taxon>Dikarya</taxon>
        <taxon>Ascomycota</taxon>
        <taxon>Pezizomycotina</taxon>
        <taxon>Eurotiomycetes</taxon>
        <taxon>Eurotiomycetidae</taxon>
        <taxon>Eurotiales</taxon>
        <taxon>Aspergillaceae</taxon>
        <taxon>Aspergillus</taxon>
        <taxon>Aspergillus subgen. Circumdati</taxon>
    </lineage>
</organism>
<protein>
    <recommendedName>
        <fullName evidence="4">HEAT repeat domain-containing protein</fullName>
    </recommendedName>
</protein>
<dbReference type="InterPro" id="IPR016024">
    <property type="entry name" value="ARM-type_fold"/>
</dbReference>
<evidence type="ECO:0008006" key="4">
    <source>
        <dbReference type="Google" id="ProtNLM"/>
    </source>
</evidence>
<dbReference type="Proteomes" id="UP000541154">
    <property type="component" value="Unassembled WGS sequence"/>
</dbReference>
<sequence>MAADRGLSLTEINSSRSSPSGLCTAEQEMDILGRNGITHGKSQWLSVWYLRSGLRNIPTSLLKEHLKDKDPDVRALALEALAEQPSFVCEEYHDILVHCLNEEASVQEVAMTIPVENPELMCAVL</sequence>
<evidence type="ECO:0000256" key="1">
    <source>
        <dbReference type="SAM" id="MobiDB-lite"/>
    </source>
</evidence>
<feature type="compositionally biased region" description="Polar residues" evidence="1">
    <location>
        <begin position="10"/>
        <end position="21"/>
    </location>
</feature>
<name>A0A8H6A6D9_PETAA</name>
<reference evidence="2 3" key="1">
    <citation type="submission" date="2019-04" db="EMBL/GenBank/DDBJ databases">
        <title>Aspergillus burnettii sp. nov., novel species from soil in southeast Queensland.</title>
        <authorList>
            <person name="Gilchrist C.L.M."/>
            <person name="Pitt J.I."/>
            <person name="Lange L."/>
            <person name="Lacey H.J."/>
            <person name="Vuong D."/>
            <person name="Midgley D.J."/>
            <person name="Greenfield P."/>
            <person name="Bradbury M."/>
            <person name="Lacey E."/>
            <person name="Busk P.K."/>
            <person name="Pilgaard B."/>
            <person name="Chooi Y.H."/>
            <person name="Piggott A.M."/>
        </authorList>
    </citation>
    <scope>NUCLEOTIDE SEQUENCE [LARGE SCALE GENOMIC DNA]</scope>
    <source>
        <strain evidence="2 3">FRR 5400</strain>
    </source>
</reference>
<dbReference type="SUPFAM" id="SSF48371">
    <property type="entry name" value="ARM repeat"/>
    <property type="match status" value="1"/>
</dbReference>
<proteinExistence type="predicted"/>
<evidence type="ECO:0000313" key="3">
    <source>
        <dbReference type="Proteomes" id="UP000541154"/>
    </source>
</evidence>
<keyword evidence="3" id="KW-1185">Reference proteome</keyword>
<evidence type="ECO:0000313" key="2">
    <source>
        <dbReference type="EMBL" id="KAF5862507.1"/>
    </source>
</evidence>
<dbReference type="EMBL" id="SPNV01000072">
    <property type="protein sequence ID" value="KAF5862507.1"/>
    <property type="molecule type" value="Genomic_DNA"/>
</dbReference>
<feature type="region of interest" description="Disordered" evidence="1">
    <location>
        <begin position="1"/>
        <end position="21"/>
    </location>
</feature>
<accession>A0A8H6A6D9</accession>
<dbReference type="AlphaFoldDB" id="A0A8H6A6D9"/>
<gene>
    <name evidence="2" type="ORF">ETB97_011607</name>
</gene>
<comment type="caution">
    <text evidence="2">The sequence shown here is derived from an EMBL/GenBank/DDBJ whole genome shotgun (WGS) entry which is preliminary data.</text>
</comment>